<keyword evidence="1 9" id="KW-0217">Developmental protein</keyword>
<dbReference type="GO" id="GO:0016020">
    <property type="term" value="C:membrane"/>
    <property type="evidence" value="ECO:0007669"/>
    <property type="project" value="UniProtKB-SubCell"/>
</dbReference>
<protein>
    <recommendedName>
        <fullName evidence="9">Delta-like protein</fullName>
    </recommendedName>
</protein>
<evidence type="ECO:0000256" key="2">
    <source>
        <dbReference type="ARBA" id="ARBA00022536"/>
    </source>
</evidence>
<dbReference type="InterPro" id="IPR000152">
    <property type="entry name" value="EGF-type_Asp/Asn_hydroxyl_site"/>
</dbReference>
<evidence type="ECO:0000256" key="5">
    <source>
        <dbReference type="ARBA" id="ARBA00023157"/>
    </source>
</evidence>
<accession>A0A0D6LR90</accession>
<dbReference type="SUPFAM" id="SSF57196">
    <property type="entry name" value="EGF/Laminin"/>
    <property type="match status" value="1"/>
</dbReference>
<dbReference type="PROSITE" id="PS51051">
    <property type="entry name" value="DSL"/>
    <property type="match status" value="1"/>
</dbReference>
<evidence type="ECO:0000313" key="16">
    <source>
        <dbReference type="Proteomes" id="UP000054495"/>
    </source>
</evidence>
<dbReference type="GO" id="GO:0007154">
    <property type="term" value="P:cell communication"/>
    <property type="evidence" value="ECO:0007669"/>
    <property type="project" value="InterPro"/>
</dbReference>
<feature type="domain" description="DSL" evidence="14">
    <location>
        <begin position="129"/>
        <end position="173"/>
    </location>
</feature>
<comment type="function">
    <text evidence="9">Putative Notch ligand involved in the mediation of Notch signaling.</text>
</comment>
<evidence type="ECO:0000256" key="12">
    <source>
        <dbReference type="SAM" id="SignalP"/>
    </source>
</evidence>
<feature type="compositionally biased region" description="Polar residues" evidence="10">
    <location>
        <begin position="878"/>
        <end position="896"/>
    </location>
</feature>
<evidence type="ECO:0000256" key="9">
    <source>
        <dbReference type="RuleBase" id="RU280815"/>
    </source>
</evidence>
<dbReference type="InterPro" id="IPR036770">
    <property type="entry name" value="Ankyrin_rpt-contain_sf"/>
</dbReference>
<evidence type="ECO:0000313" key="15">
    <source>
        <dbReference type="EMBL" id="EPB70167.1"/>
    </source>
</evidence>
<feature type="disulfide bond" evidence="8">
    <location>
        <begin position="131"/>
        <end position="140"/>
    </location>
</feature>
<evidence type="ECO:0000256" key="3">
    <source>
        <dbReference type="ARBA" id="ARBA00022737"/>
    </source>
</evidence>
<dbReference type="InterPro" id="IPR001881">
    <property type="entry name" value="EGF-like_Ca-bd_dom"/>
</dbReference>
<dbReference type="AlphaFoldDB" id="A0A0D6LR90"/>
<dbReference type="PANTHER" id="PTHR24161">
    <property type="entry name" value="ANK_REP_REGION DOMAIN-CONTAINING PROTEIN-RELATED"/>
    <property type="match status" value="1"/>
</dbReference>
<evidence type="ECO:0000256" key="4">
    <source>
        <dbReference type="ARBA" id="ARBA00023043"/>
    </source>
</evidence>
<feature type="disulfide bond" evidence="8">
    <location>
        <begin position="164"/>
        <end position="173"/>
    </location>
</feature>
<evidence type="ECO:0000256" key="8">
    <source>
        <dbReference type="PROSITE-ProRule" id="PRU00377"/>
    </source>
</evidence>
<dbReference type="SMART" id="SM00179">
    <property type="entry name" value="EGF_CA"/>
    <property type="match status" value="2"/>
</dbReference>
<feature type="repeat" description="ANK" evidence="6">
    <location>
        <begin position="742"/>
        <end position="774"/>
    </location>
</feature>
<dbReference type="Pfam" id="PF12796">
    <property type="entry name" value="Ank_2"/>
    <property type="match status" value="2"/>
</dbReference>
<feature type="domain" description="EGF-like" evidence="13">
    <location>
        <begin position="331"/>
        <end position="367"/>
    </location>
</feature>
<evidence type="ECO:0000259" key="13">
    <source>
        <dbReference type="PROSITE" id="PS50026"/>
    </source>
</evidence>
<dbReference type="Gene3D" id="1.25.40.20">
    <property type="entry name" value="Ankyrin repeat-containing domain"/>
    <property type="match status" value="1"/>
</dbReference>
<dbReference type="PANTHER" id="PTHR24161:SF85">
    <property type="entry name" value="PALMITOYLTRANSFERASE HIP14"/>
    <property type="match status" value="1"/>
</dbReference>
<evidence type="ECO:0000256" key="7">
    <source>
        <dbReference type="PROSITE-ProRule" id="PRU00076"/>
    </source>
</evidence>
<feature type="repeat" description="ANK" evidence="6">
    <location>
        <begin position="775"/>
        <end position="807"/>
    </location>
</feature>
<keyword evidence="9 12" id="KW-0732">Signal</keyword>
<keyword evidence="9 11" id="KW-0812">Transmembrane</keyword>
<evidence type="ECO:0000256" key="10">
    <source>
        <dbReference type="SAM" id="MobiDB-lite"/>
    </source>
</evidence>
<keyword evidence="2 7" id="KW-0245">EGF-like domain</keyword>
<dbReference type="SMART" id="SM00181">
    <property type="entry name" value="EGF"/>
    <property type="match status" value="3"/>
</dbReference>
<dbReference type="SMART" id="SM00051">
    <property type="entry name" value="DSL"/>
    <property type="match status" value="1"/>
</dbReference>
<dbReference type="Pfam" id="PF01414">
    <property type="entry name" value="DSL"/>
    <property type="match status" value="1"/>
</dbReference>
<dbReference type="PROSITE" id="PS50088">
    <property type="entry name" value="ANK_REPEAT"/>
    <property type="match status" value="3"/>
</dbReference>
<dbReference type="Pfam" id="PF00008">
    <property type="entry name" value="EGF"/>
    <property type="match status" value="2"/>
</dbReference>
<keyword evidence="4 6" id="KW-0040">ANK repeat</keyword>
<dbReference type="PROSITE" id="PS50297">
    <property type="entry name" value="ANK_REP_REGION"/>
    <property type="match status" value="3"/>
</dbReference>
<keyword evidence="5 7" id="KW-1015">Disulfide bond</keyword>
<dbReference type="InterPro" id="IPR002110">
    <property type="entry name" value="Ankyrin_rpt"/>
</dbReference>
<keyword evidence="16" id="KW-1185">Reference proteome</keyword>
<dbReference type="EMBL" id="KE125218">
    <property type="protein sequence ID" value="EPB70167.1"/>
    <property type="molecule type" value="Genomic_DNA"/>
</dbReference>
<dbReference type="FunFam" id="2.10.25.10:FF:000125">
    <property type="entry name" value="Neurogenic locus notch protein-like"/>
    <property type="match status" value="1"/>
</dbReference>
<keyword evidence="9 11" id="KW-0472">Membrane</keyword>
<sequence>MFLFFALLPLVLTDASHKSGSGVFTMTFSSTEVVYLNLCYMQWPSFAGSFSHPSCVFHPHPYNFTIRPEYATKIGRPLRNIQSDHITVSINVTDRKGGSHGHILETIIVDGSLRSRSVYTDVLRVIFEVKCDENFFGHRCSRYCKPSASENLLVRCTQTGEKECIPGWSGSGCNAVPEENRVITRLVRAGYPPTFERNSDKYKLVLADRTCHRFDFDKLALIKVVKQRKSPMNQWILRAVLLLSVCLNSATAVDYDEPCYPYACEFGECIPEGSSFRCECRKDHVGETCNIWRSPLVNCDVDGPFKCFNGGICNTTKNSFTCICPPNFTEDVDECETSPCQNGGTCVNRPGSFYCMCPPGFKGETCSESVEVCSAGFVERLYRMSPRMVLQVDAVDDDNRTALMLVATHDRVDAKIAEALCAAGAKVNYDGDNKLTDMNMTIYSADAKRPRNGRTSFDVSLLILLACITVMIVIAILFIVHERPSRKRKVIENAPVWVPPTELENEKSNGYTENNWQRRVILESAKRRRIDHSELKLLEEQLTPRGPKVPRVFVLPKAKKIEPLPSRLHIEAASANPISIPIAAEDVNQRGPNGRTPVMVLVRNTTKTEEQIIEDLTRLRSAGADLNLWDDYDDTALHVAVSSDRSPLVRKLLQLGASPVIRDHKNSTCLHLAARMCSLDMVKALLEIEEMKMEVDAVDDDNRTALMLVATHDRVDAKIAEALCAAGAKVNYDGDNTLNTWTGRTALHFAAKYDNAQMVAFLLGRNANKDCQDHECCTPLHLAASEGHEGPVKELIKAGASVMLRNDKSQTPYDTALVNNHAGVAALLASGDNLRVQLYSNNGEIFASSTPPGFKCAKLLMARHSRSARVHAASRASPKSTQSTPTRHPQNASSPHNVLATTHSMGSMFCSPQFSSTTPRSMDHQYTSPRHMQPIVYSAPQTVSKVPESAFHSPQYDTRPLYFEAEKSATAHSSYMDSGFGTFTDGSAYDHNGHWSMSKQPAQGTRTGRMNAKEKKEKRKRWRRQ</sequence>
<feature type="transmembrane region" description="Helical" evidence="11">
    <location>
        <begin position="459"/>
        <end position="480"/>
    </location>
</feature>
<evidence type="ECO:0000256" key="11">
    <source>
        <dbReference type="SAM" id="Phobius"/>
    </source>
</evidence>
<feature type="region of interest" description="Disordered" evidence="10">
    <location>
        <begin position="867"/>
        <end position="896"/>
    </location>
</feature>
<feature type="chain" id="PRO_5012700791" description="Delta-like protein" evidence="12">
    <location>
        <begin position="16"/>
        <end position="1025"/>
    </location>
</feature>
<feature type="disulfide bond" evidence="8">
    <location>
        <begin position="144"/>
        <end position="156"/>
    </location>
</feature>
<evidence type="ECO:0000259" key="14">
    <source>
        <dbReference type="PROSITE" id="PS51051"/>
    </source>
</evidence>
<feature type="disulfide bond" evidence="7">
    <location>
        <begin position="357"/>
        <end position="366"/>
    </location>
</feature>
<dbReference type="CDD" id="cd00054">
    <property type="entry name" value="EGF_CA"/>
    <property type="match status" value="2"/>
</dbReference>
<comment type="subcellular location">
    <subcellularLocation>
        <location evidence="9">Membrane</location>
        <topology evidence="9">Single-pass type I membrane protein</topology>
    </subcellularLocation>
</comment>
<dbReference type="Proteomes" id="UP000054495">
    <property type="component" value="Unassembled WGS sequence"/>
</dbReference>
<reference evidence="15 16" key="1">
    <citation type="submission" date="2013-05" db="EMBL/GenBank/DDBJ databases">
        <title>Draft genome of the parasitic nematode Anyclostoma ceylanicum.</title>
        <authorList>
            <person name="Mitreva M."/>
        </authorList>
    </citation>
    <scope>NUCLEOTIDE SEQUENCE [LARGE SCALE GENOMIC DNA]</scope>
</reference>
<proteinExistence type="predicted"/>
<dbReference type="SMART" id="SM00248">
    <property type="entry name" value="ANK"/>
    <property type="match status" value="7"/>
</dbReference>
<dbReference type="PROSITE" id="PS01187">
    <property type="entry name" value="EGF_CA"/>
    <property type="match status" value="1"/>
</dbReference>
<evidence type="ECO:0000256" key="6">
    <source>
        <dbReference type="PROSITE-ProRule" id="PRU00023"/>
    </source>
</evidence>
<organism evidence="15 16">
    <name type="scientific">Ancylostoma ceylanicum</name>
    <dbReference type="NCBI Taxonomy" id="53326"/>
    <lineage>
        <taxon>Eukaryota</taxon>
        <taxon>Metazoa</taxon>
        <taxon>Ecdysozoa</taxon>
        <taxon>Nematoda</taxon>
        <taxon>Chromadorea</taxon>
        <taxon>Rhabditida</taxon>
        <taxon>Rhabditina</taxon>
        <taxon>Rhabditomorpha</taxon>
        <taxon>Strongyloidea</taxon>
        <taxon>Ancylostomatidae</taxon>
        <taxon>Ancylostomatinae</taxon>
        <taxon>Ancylostoma</taxon>
    </lineage>
</organism>
<dbReference type="PROSITE" id="PS00022">
    <property type="entry name" value="EGF_1"/>
    <property type="match status" value="2"/>
</dbReference>
<dbReference type="InterPro" id="IPR000742">
    <property type="entry name" value="EGF"/>
</dbReference>
<dbReference type="Gene3D" id="2.10.25.10">
    <property type="entry name" value="Laminin"/>
    <property type="match status" value="2"/>
</dbReference>
<evidence type="ECO:0000256" key="1">
    <source>
        <dbReference type="ARBA" id="ARBA00022473"/>
    </source>
</evidence>
<feature type="signal peptide" evidence="12">
    <location>
        <begin position="1"/>
        <end position="15"/>
    </location>
</feature>
<dbReference type="PROSITE" id="PS00010">
    <property type="entry name" value="ASX_HYDROXYL"/>
    <property type="match status" value="1"/>
</dbReference>
<dbReference type="PROSITE" id="PS50026">
    <property type="entry name" value="EGF_3"/>
    <property type="match status" value="1"/>
</dbReference>
<comment type="caution">
    <text evidence="7">Lacks conserved residue(s) required for the propagation of feature annotation.</text>
</comment>
<dbReference type="Gene3D" id="2.10.25.140">
    <property type="match status" value="1"/>
</dbReference>
<dbReference type="SUPFAM" id="SSF48403">
    <property type="entry name" value="Ankyrin repeat"/>
    <property type="match status" value="1"/>
</dbReference>
<feature type="repeat" description="ANK" evidence="6">
    <location>
        <begin position="632"/>
        <end position="664"/>
    </location>
</feature>
<dbReference type="InterPro" id="IPR018097">
    <property type="entry name" value="EGF_Ca-bd_CS"/>
</dbReference>
<gene>
    <name evidence="15" type="ORF">ANCCEY_10743</name>
</gene>
<feature type="compositionally biased region" description="Polar residues" evidence="10">
    <location>
        <begin position="995"/>
        <end position="1008"/>
    </location>
</feature>
<dbReference type="PROSITE" id="PS01186">
    <property type="entry name" value="EGF_2"/>
    <property type="match status" value="1"/>
</dbReference>
<keyword evidence="9 11" id="KW-1133">Transmembrane helix</keyword>
<feature type="compositionally biased region" description="Basic residues" evidence="10">
    <location>
        <begin position="1016"/>
        <end position="1025"/>
    </location>
</feature>
<dbReference type="GO" id="GO:0005509">
    <property type="term" value="F:calcium ion binding"/>
    <property type="evidence" value="ECO:0007669"/>
    <property type="project" value="InterPro"/>
</dbReference>
<keyword evidence="3 9" id="KW-0677">Repeat</keyword>
<dbReference type="InterPro" id="IPR001774">
    <property type="entry name" value="DSL"/>
</dbReference>
<feature type="region of interest" description="Disordered" evidence="10">
    <location>
        <begin position="992"/>
        <end position="1025"/>
    </location>
</feature>
<name>A0A0D6LR90_9BILA</name>
<dbReference type="Pfam" id="PF00023">
    <property type="entry name" value="Ank"/>
    <property type="match status" value="1"/>
</dbReference>